<dbReference type="GO" id="GO:0009251">
    <property type="term" value="P:glucan catabolic process"/>
    <property type="evidence" value="ECO:0007669"/>
    <property type="project" value="TreeGrafter"/>
</dbReference>
<dbReference type="Gene3D" id="3.20.20.300">
    <property type="entry name" value="Glycoside hydrolase, family 3, N-terminal domain"/>
    <property type="match status" value="1"/>
</dbReference>
<dbReference type="Pfam" id="PF01915">
    <property type="entry name" value="Glyco_hydro_3_C"/>
    <property type="match status" value="1"/>
</dbReference>
<dbReference type="InterPro" id="IPR013783">
    <property type="entry name" value="Ig-like_fold"/>
</dbReference>
<dbReference type="Gene3D" id="2.60.40.10">
    <property type="entry name" value="Immunoglobulins"/>
    <property type="match status" value="1"/>
</dbReference>
<evidence type="ECO:0000256" key="2">
    <source>
        <dbReference type="ARBA" id="ARBA00005336"/>
    </source>
</evidence>
<evidence type="ECO:0000256" key="6">
    <source>
        <dbReference type="ARBA" id="ARBA00023295"/>
    </source>
</evidence>
<dbReference type="PANTHER" id="PTHR30620:SF16">
    <property type="entry name" value="LYSOSOMAL BETA GLUCOSIDASE"/>
    <property type="match status" value="1"/>
</dbReference>
<gene>
    <name evidence="8" type="ORF">PDEL0327_LOCUS184</name>
</gene>
<accession>A0A7S0XKU6</accession>
<dbReference type="EMBL" id="HBFG01000262">
    <property type="protein sequence ID" value="CAD8728326.1"/>
    <property type="molecule type" value="Transcribed_RNA"/>
</dbReference>
<dbReference type="EC" id="3.2.1.21" evidence="3"/>
<dbReference type="InterPro" id="IPR017853">
    <property type="entry name" value="GH"/>
</dbReference>
<dbReference type="PANTHER" id="PTHR30620">
    <property type="entry name" value="PERIPLASMIC BETA-GLUCOSIDASE-RELATED"/>
    <property type="match status" value="1"/>
</dbReference>
<feature type="domain" description="Fibronectin type III-like" evidence="7">
    <location>
        <begin position="765"/>
        <end position="836"/>
    </location>
</feature>
<protein>
    <recommendedName>
        <fullName evidence="3">beta-glucosidase</fullName>
        <ecNumber evidence="3">3.2.1.21</ecNumber>
    </recommendedName>
</protein>
<dbReference type="SUPFAM" id="SSF51445">
    <property type="entry name" value="(Trans)glycosidases"/>
    <property type="match status" value="1"/>
</dbReference>
<dbReference type="Pfam" id="PF00933">
    <property type="entry name" value="Glyco_hydro_3"/>
    <property type="match status" value="1"/>
</dbReference>
<evidence type="ECO:0000256" key="3">
    <source>
        <dbReference type="ARBA" id="ARBA00012744"/>
    </source>
</evidence>
<dbReference type="GO" id="GO:0008422">
    <property type="term" value="F:beta-glucosidase activity"/>
    <property type="evidence" value="ECO:0007669"/>
    <property type="project" value="UniProtKB-EC"/>
</dbReference>
<reference evidence="8" key="1">
    <citation type="submission" date="2021-01" db="EMBL/GenBank/DDBJ databases">
        <authorList>
            <person name="Corre E."/>
            <person name="Pelletier E."/>
            <person name="Niang G."/>
            <person name="Scheremetjew M."/>
            <person name="Finn R."/>
            <person name="Kale V."/>
            <person name="Holt S."/>
            <person name="Cochrane G."/>
            <person name="Meng A."/>
            <person name="Brown T."/>
            <person name="Cohen L."/>
        </authorList>
    </citation>
    <scope>NUCLEOTIDE SEQUENCE</scope>
    <source>
        <strain evidence="8">B596</strain>
    </source>
</reference>
<dbReference type="AlphaFoldDB" id="A0A7S0XKU6"/>
<dbReference type="SMART" id="SM01217">
    <property type="entry name" value="Fn3_like"/>
    <property type="match status" value="1"/>
</dbReference>
<evidence type="ECO:0000259" key="7">
    <source>
        <dbReference type="SMART" id="SM01217"/>
    </source>
</evidence>
<dbReference type="InterPro" id="IPR026891">
    <property type="entry name" value="Fn3-like"/>
</dbReference>
<evidence type="ECO:0000256" key="5">
    <source>
        <dbReference type="ARBA" id="ARBA00022801"/>
    </source>
</evidence>
<dbReference type="InterPro" id="IPR001764">
    <property type="entry name" value="Glyco_hydro_3_N"/>
</dbReference>
<comment type="similarity">
    <text evidence="2">Belongs to the glycosyl hydrolase 3 family.</text>
</comment>
<keyword evidence="4" id="KW-0732">Signal</keyword>
<evidence type="ECO:0000313" key="8">
    <source>
        <dbReference type="EMBL" id="CAD8728326.1"/>
    </source>
</evidence>
<dbReference type="SUPFAM" id="SSF52279">
    <property type="entry name" value="Beta-D-glucan exohydrolase, C-terminal domain"/>
    <property type="match status" value="1"/>
</dbReference>
<dbReference type="PRINTS" id="PR00133">
    <property type="entry name" value="GLHYDRLASE3"/>
</dbReference>
<comment type="catalytic activity">
    <reaction evidence="1">
        <text>Hydrolysis of terminal, non-reducing beta-D-glucosyl residues with release of beta-D-glucose.</text>
        <dbReference type="EC" id="3.2.1.21"/>
    </reaction>
</comment>
<name>A0A7S0XKU6_9STRA</name>
<dbReference type="InterPro" id="IPR036881">
    <property type="entry name" value="Glyco_hydro_3_C_sf"/>
</dbReference>
<proteinExistence type="inferred from homology"/>
<keyword evidence="6" id="KW-0326">Glycosidase</keyword>
<sequence>MASIVRSTKLAKSPLSIIFFLKVVLQLVWVVRSEGKDGDGNDRKFWKLQIGQMVQMDVSMLLTTTEPIQFDQDLLDEYIGERGVGSVLNNHYLWKAADYRREVIRMQQTAQKYNRPPVIWGLDSVHGANYVLDAVVTPQPINLAASFNKTLAFEAGKLASRDTRRAGIPWLFSPLLGLSWNPFWSRVYETFGEDPLLVGDMAESMIQGIQLLNDDEDIKGLLPSRAAASAKHYVGYSNPHNGHDRAPSSIPMRHLYQYFLLPWRKALLGSNSAVPMTVMESYTEIDGVPNVANRRTLDRMLRKELNYTDGMVVTDYNEITNLERWHHIAKDTKDAVLKAMVEGTVDMSMMGNLNDVHAFFDAMEEFLSLDEEYGTNTGILRERVRKSAQNVMNLKRNLNMFEESFRLEPLPQDEESSNPTQKDLDAVLEMTRQSIVMTKNENNALPLINGRAPSAPLKILVTGPTSDSLSFQAGGWTGEWQGVNSNKEREWFTSDGYKTVTDALKDEKDKFDVKHECGVDILGIDCSDDLEDQDSQETDKQNKNLLDVVRGWIHGGGGNNDGTSASGPLDAIVVCLGEENYAEKPGDITDLRLPQGQYDLVTALKEAKMSNTKIILIYFGGRPRLLADVVPLVDAVIVGFLAGPLAGNAIADFLTGRASPSARLPLTYPKHQDLSGVPYLHEISDMCTRDTDGTLPHWENVPCEVQWPFGHGLSFTQFTYGDLQLSTKTLQQHWHNKKYGKTRNNDEQLVVTVTVINTGDIAGAETVLFFSFDQFRSTTPEYKRLRGYEKIWLEPGESKDVSITLSLQDDLQFVGPHDDSHYILQDGLEFRIGVGSDSDCRNNPDAEDNICSDFVTIRTEEDYIGACEAACHVWKDSGDHCVKNVFLPNAPSIEDAIDSCRKSCVSAEPNDGWGWNYVSCLETIVWNERFHSEADCWKLTSLCRDVTRTMGMDEFGNSYSKTGSFPGSDAIPDAPPSAITVALLAGALASVMMIRAIRAGFSTTTNLSTQQTTRGKTFGDVEFSAIRSSEDANDEVC</sequence>
<dbReference type="InterPro" id="IPR002772">
    <property type="entry name" value="Glyco_hydro_3_C"/>
</dbReference>
<dbReference type="InterPro" id="IPR051915">
    <property type="entry name" value="Cellulose_Degrad_GH3"/>
</dbReference>
<keyword evidence="5" id="KW-0378">Hydrolase</keyword>
<evidence type="ECO:0000256" key="1">
    <source>
        <dbReference type="ARBA" id="ARBA00000448"/>
    </source>
</evidence>
<dbReference type="Gene3D" id="3.40.50.1700">
    <property type="entry name" value="Glycoside hydrolase family 3 C-terminal domain"/>
    <property type="match status" value="1"/>
</dbReference>
<dbReference type="InterPro" id="IPR036962">
    <property type="entry name" value="Glyco_hydro_3_N_sf"/>
</dbReference>
<evidence type="ECO:0000256" key="4">
    <source>
        <dbReference type="ARBA" id="ARBA00022729"/>
    </source>
</evidence>
<dbReference type="Pfam" id="PF14310">
    <property type="entry name" value="Fn3-like"/>
    <property type="match status" value="1"/>
</dbReference>
<organism evidence="8">
    <name type="scientific">Pseudo-nitzschia delicatissima</name>
    <dbReference type="NCBI Taxonomy" id="44447"/>
    <lineage>
        <taxon>Eukaryota</taxon>
        <taxon>Sar</taxon>
        <taxon>Stramenopiles</taxon>
        <taxon>Ochrophyta</taxon>
        <taxon>Bacillariophyta</taxon>
        <taxon>Bacillariophyceae</taxon>
        <taxon>Bacillariophycidae</taxon>
        <taxon>Bacillariales</taxon>
        <taxon>Bacillariaceae</taxon>
        <taxon>Pseudo-nitzschia</taxon>
    </lineage>
</organism>